<keyword evidence="8" id="KW-0472">Membrane</keyword>
<feature type="transmembrane region" description="Helical" evidence="8">
    <location>
        <begin position="6"/>
        <end position="24"/>
    </location>
</feature>
<comment type="caution">
    <text evidence="10">The sequence shown here is derived from an EMBL/GenBank/DDBJ whole genome shotgun (WGS) entry which is preliminary data.</text>
</comment>
<comment type="catalytic activity">
    <reaction evidence="1">
        <text>ATP + protein L-histidine = ADP + protein N-phospho-L-histidine.</text>
        <dbReference type="EC" id="2.7.13.3"/>
    </reaction>
</comment>
<dbReference type="InterPro" id="IPR005467">
    <property type="entry name" value="His_kinase_dom"/>
</dbReference>
<dbReference type="Gene3D" id="3.30.565.10">
    <property type="entry name" value="Histidine kinase-like ATPase, C-terminal domain"/>
    <property type="match status" value="1"/>
</dbReference>
<dbReference type="InterPro" id="IPR036890">
    <property type="entry name" value="HATPase_C_sf"/>
</dbReference>
<evidence type="ECO:0000256" key="1">
    <source>
        <dbReference type="ARBA" id="ARBA00000085"/>
    </source>
</evidence>
<name>A0ABV1RFR8_9ALTE</name>
<keyword evidence="6" id="KW-0067">ATP-binding</keyword>
<dbReference type="PANTHER" id="PTHR42878:SF7">
    <property type="entry name" value="SENSOR HISTIDINE KINASE GLRK"/>
    <property type="match status" value="1"/>
</dbReference>
<dbReference type="EMBL" id="JBELOE010000143">
    <property type="protein sequence ID" value="MER2491715.1"/>
    <property type="molecule type" value="Genomic_DNA"/>
</dbReference>
<evidence type="ECO:0000259" key="9">
    <source>
        <dbReference type="PROSITE" id="PS50109"/>
    </source>
</evidence>
<dbReference type="InterPro" id="IPR050351">
    <property type="entry name" value="BphY/WalK/GraS-like"/>
</dbReference>
<dbReference type="NCBIfam" id="TIGR02916">
    <property type="entry name" value="PEP_his_kin"/>
    <property type="match status" value="1"/>
</dbReference>
<evidence type="ECO:0000256" key="8">
    <source>
        <dbReference type="SAM" id="Phobius"/>
    </source>
</evidence>
<sequence>MEILSWLGYASALLAYACLLLLALLPKQKNVPHKTLIIFAGTGVFWSSVQLYSNYFEQTSLWINWAETFRISTTCLFIHSAMCSHIQSLKKYLTSSPALLIFFPSILLPITSIYSLLPPAWVYIGYLGLTLGALILLEILYRKSSKALWGLKPMLLGLGSLMIFDFIVFADASLIAHLNPDMWLARGYLHTALVPLIIWSLKRSKSLGINVYVSREMVFQSSLLLAAGAYLCLMALAGYYIKSIESQWTGMVQSIFIALAFTLLFALFVSETLKRNLKVFLEKNFFANQFDYRVQWLHLTNLINKPLAENEDFYKRGLQTFLFAANYDCGQLIKLGSSEPFTLVAEIPEKKSSQNIPESSKSVLNELVEYIDKTHWIIDLRDYQSNSQQYPGLCIPYTAIDECPFHVVIPIYQEDKLWGLACLNNKSGETLTFNWEIRDYMSVVTTQVGHYLFQHEANKVVTENAQFAAFNRMSAFVIHDLKNVLAQVDMILVNAEKHKHNPEFIDDTFETLCYSKKRMEKMLAQLMNKSMDEEEIDKHSIDIAATIADIIQERCNNNTPTPVLKVKNSATVNLDPEKFSNVLFHLIDNAQQATADDGQVIVELDTDTKNLLVKIIDTGTGMTGQFIREKLFKPFETTKGNAGMGIGAYDAKLFAESAGGSLQVESEKGRGTTFTLQLPI</sequence>
<keyword evidence="4" id="KW-0547">Nucleotide-binding</keyword>
<keyword evidence="8" id="KW-0812">Transmembrane</keyword>
<evidence type="ECO:0000256" key="6">
    <source>
        <dbReference type="ARBA" id="ARBA00022840"/>
    </source>
</evidence>
<dbReference type="InterPro" id="IPR004358">
    <property type="entry name" value="Sig_transdc_His_kin-like_C"/>
</dbReference>
<dbReference type="InterPro" id="IPR003594">
    <property type="entry name" value="HATPase_dom"/>
</dbReference>
<keyword evidence="11" id="KW-1185">Reference proteome</keyword>
<keyword evidence="7" id="KW-0902">Two-component regulatory system</keyword>
<gene>
    <name evidence="10" type="primary">prsK</name>
    <name evidence="10" type="ORF">ABS311_07445</name>
</gene>
<feature type="transmembrane region" description="Helical" evidence="8">
    <location>
        <begin position="247"/>
        <end position="269"/>
    </location>
</feature>
<evidence type="ECO:0000313" key="11">
    <source>
        <dbReference type="Proteomes" id="UP001467690"/>
    </source>
</evidence>
<evidence type="ECO:0000256" key="5">
    <source>
        <dbReference type="ARBA" id="ARBA00022777"/>
    </source>
</evidence>
<dbReference type="SUPFAM" id="SSF55874">
    <property type="entry name" value="ATPase domain of HSP90 chaperone/DNA topoisomerase II/histidine kinase"/>
    <property type="match status" value="1"/>
</dbReference>
<feature type="transmembrane region" description="Helical" evidence="8">
    <location>
        <begin position="98"/>
        <end position="117"/>
    </location>
</feature>
<dbReference type="GO" id="GO:0004673">
    <property type="term" value="F:protein histidine kinase activity"/>
    <property type="evidence" value="ECO:0007669"/>
    <property type="project" value="UniProtKB-EC"/>
</dbReference>
<dbReference type="InterPro" id="IPR014265">
    <property type="entry name" value="XrtA/PrsK"/>
</dbReference>
<proteinExistence type="predicted"/>
<dbReference type="EC" id="2.7.13.3" evidence="2"/>
<feature type="transmembrane region" description="Helical" evidence="8">
    <location>
        <begin position="222"/>
        <end position="241"/>
    </location>
</feature>
<feature type="domain" description="Histidine kinase" evidence="9">
    <location>
        <begin position="476"/>
        <end position="680"/>
    </location>
</feature>
<keyword evidence="3 10" id="KW-0808">Transferase</keyword>
<keyword evidence="5 10" id="KW-0418">Kinase</keyword>
<dbReference type="Proteomes" id="UP001467690">
    <property type="component" value="Unassembled WGS sequence"/>
</dbReference>
<dbReference type="PRINTS" id="PR00344">
    <property type="entry name" value="BCTRLSENSOR"/>
</dbReference>
<feature type="transmembrane region" description="Helical" evidence="8">
    <location>
        <begin position="123"/>
        <end position="141"/>
    </location>
</feature>
<evidence type="ECO:0000256" key="2">
    <source>
        <dbReference type="ARBA" id="ARBA00012438"/>
    </source>
</evidence>
<evidence type="ECO:0000256" key="3">
    <source>
        <dbReference type="ARBA" id="ARBA00022679"/>
    </source>
</evidence>
<dbReference type="SMART" id="SM00387">
    <property type="entry name" value="HATPase_c"/>
    <property type="match status" value="1"/>
</dbReference>
<dbReference type="PANTHER" id="PTHR42878">
    <property type="entry name" value="TWO-COMPONENT HISTIDINE KINASE"/>
    <property type="match status" value="1"/>
</dbReference>
<evidence type="ECO:0000256" key="4">
    <source>
        <dbReference type="ARBA" id="ARBA00022741"/>
    </source>
</evidence>
<dbReference type="PROSITE" id="PS50109">
    <property type="entry name" value="HIS_KIN"/>
    <property type="match status" value="1"/>
</dbReference>
<accession>A0ABV1RFR8</accession>
<dbReference type="Pfam" id="PF02518">
    <property type="entry name" value="HATPase_c"/>
    <property type="match status" value="1"/>
</dbReference>
<evidence type="ECO:0000313" key="10">
    <source>
        <dbReference type="EMBL" id="MER2491715.1"/>
    </source>
</evidence>
<reference evidence="10 11" key="1">
    <citation type="submission" date="2024-06" db="EMBL/GenBank/DDBJ databases">
        <authorList>
            <person name="Chen R.Y."/>
        </authorList>
    </citation>
    <scope>NUCLEOTIDE SEQUENCE [LARGE SCALE GENOMIC DNA]</scope>
    <source>
        <strain evidence="10 11">D2</strain>
    </source>
</reference>
<organism evidence="10 11">
    <name type="scientific">Catenovulum sediminis</name>
    <dbReference type="NCBI Taxonomy" id="1740262"/>
    <lineage>
        <taxon>Bacteria</taxon>
        <taxon>Pseudomonadati</taxon>
        <taxon>Pseudomonadota</taxon>
        <taxon>Gammaproteobacteria</taxon>
        <taxon>Alteromonadales</taxon>
        <taxon>Alteromonadaceae</taxon>
        <taxon>Catenovulum</taxon>
    </lineage>
</organism>
<keyword evidence="8" id="KW-1133">Transmembrane helix</keyword>
<dbReference type="RefSeq" id="WP_143871016.1">
    <property type="nucleotide sequence ID" value="NZ_CP041660.1"/>
</dbReference>
<evidence type="ECO:0000256" key="7">
    <source>
        <dbReference type="ARBA" id="ARBA00023012"/>
    </source>
</evidence>
<protein>
    <recommendedName>
        <fullName evidence="2">histidine kinase</fullName>
        <ecNumber evidence="2">2.7.13.3</ecNumber>
    </recommendedName>
</protein>
<feature type="transmembrane region" description="Helical" evidence="8">
    <location>
        <begin position="153"/>
        <end position="176"/>
    </location>
</feature>